<dbReference type="AlphaFoldDB" id="A0A0C9WVK1"/>
<reference evidence="2" key="2">
    <citation type="submission" date="2015-01" db="EMBL/GenBank/DDBJ databases">
        <title>Evolutionary Origins and Diversification of the Mycorrhizal Mutualists.</title>
        <authorList>
            <consortium name="DOE Joint Genome Institute"/>
            <consortium name="Mycorrhizal Genomics Consortium"/>
            <person name="Kohler A."/>
            <person name="Kuo A."/>
            <person name="Nagy L.G."/>
            <person name="Floudas D."/>
            <person name="Copeland A."/>
            <person name="Barry K.W."/>
            <person name="Cichocki N."/>
            <person name="Veneault-Fourrey C."/>
            <person name="LaButti K."/>
            <person name="Lindquist E.A."/>
            <person name="Lipzen A."/>
            <person name="Lundell T."/>
            <person name="Morin E."/>
            <person name="Murat C."/>
            <person name="Riley R."/>
            <person name="Ohm R."/>
            <person name="Sun H."/>
            <person name="Tunlid A."/>
            <person name="Henrissat B."/>
            <person name="Grigoriev I.V."/>
            <person name="Hibbett D.S."/>
            <person name="Martin F."/>
        </authorList>
    </citation>
    <scope>NUCLEOTIDE SEQUENCE [LARGE SCALE GENOMIC DNA]</scope>
    <source>
        <strain evidence="2">LaAM-08-1</strain>
    </source>
</reference>
<name>A0A0C9WVK1_9AGAR</name>
<sequence>MKRTKSLMHSVETGRRTDFGSFRTIRCDLPHFHRVLDQKTYGDTEYSRAPLRRK</sequence>
<evidence type="ECO:0000313" key="2">
    <source>
        <dbReference type="Proteomes" id="UP000054477"/>
    </source>
</evidence>
<dbReference type="Proteomes" id="UP000054477">
    <property type="component" value="Unassembled WGS sequence"/>
</dbReference>
<organism evidence="1 2">
    <name type="scientific">Laccaria amethystina LaAM-08-1</name>
    <dbReference type="NCBI Taxonomy" id="1095629"/>
    <lineage>
        <taxon>Eukaryota</taxon>
        <taxon>Fungi</taxon>
        <taxon>Dikarya</taxon>
        <taxon>Basidiomycota</taxon>
        <taxon>Agaricomycotina</taxon>
        <taxon>Agaricomycetes</taxon>
        <taxon>Agaricomycetidae</taxon>
        <taxon>Agaricales</taxon>
        <taxon>Agaricineae</taxon>
        <taxon>Hydnangiaceae</taxon>
        <taxon>Laccaria</taxon>
    </lineage>
</organism>
<reference evidence="1 2" key="1">
    <citation type="submission" date="2014-04" db="EMBL/GenBank/DDBJ databases">
        <authorList>
            <consortium name="DOE Joint Genome Institute"/>
            <person name="Kuo A."/>
            <person name="Kohler A."/>
            <person name="Nagy L.G."/>
            <person name="Floudas D."/>
            <person name="Copeland A."/>
            <person name="Barry K.W."/>
            <person name="Cichocki N."/>
            <person name="Veneault-Fourrey C."/>
            <person name="LaButti K."/>
            <person name="Lindquist E.A."/>
            <person name="Lipzen A."/>
            <person name="Lundell T."/>
            <person name="Morin E."/>
            <person name="Murat C."/>
            <person name="Sun H."/>
            <person name="Tunlid A."/>
            <person name="Henrissat B."/>
            <person name="Grigoriev I.V."/>
            <person name="Hibbett D.S."/>
            <person name="Martin F."/>
            <person name="Nordberg H.P."/>
            <person name="Cantor M.N."/>
            <person name="Hua S.X."/>
        </authorList>
    </citation>
    <scope>NUCLEOTIDE SEQUENCE [LARGE SCALE GENOMIC DNA]</scope>
    <source>
        <strain evidence="1 2">LaAM-08-1</strain>
    </source>
</reference>
<keyword evidence="2" id="KW-1185">Reference proteome</keyword>
<accession>A0A0C9WVK1</accession>
<gene>
    <name evidence="1" type="ORF">K443DRAFT_420699</name>
</gene>
<proteinExistence type="predicted"/>
<protein>
    <submittedName>
        <fullName evidence="1">Uncharacterized protein</fullName>
    </submittedName>
</protein>
<dbReference type="HOGENOM" id="CLU_3050683_0_0_1"/>
<dbReference type="EMBL" id="KN838884">
    <property type="protein sequence ID" value="KIJ92793.1"/>
    <property type="molecule type" value="Genomic_DNA"/>
</dbReference>
<evidence type="ECO:0000313" key="1">
    <source>
        <dbReference type="EMBL" id="KIJ92793.1"/>
    </source>
</evidence>